<dbReference type="GO" id="GO:0005886">
    <property type="term" value="C:plasma membrane"/>
    <property type="evidence" value="ECO:0007669"/>
    <property type="project" value="UniProtKB-SubCell"/>
</dbReference>
<name>A0A2M9R2E2_9FLAO</name>
<feature type="transmembrane region" description="Helical" evidence="8">
    <location>
        <begin position="284"/>
        <end position="302"/>
    </location>
</feature>
<feature type="transmembrane region" description="Helical" evidence="8">
    <location>
        <begin position="124"/>
        <end position="147"/>
    </location>
</feature>
<dbReference type="Proteomes" id="UP000231960">
    <property type="component" value="Unassembled WGS sequence"/>
</dbReference>
<dbReference type="Pfam" id="PF01032">
    <property type="entry name" value="FecCD"/>
    <property type="match status" value="1"/>
</dbReference>
<dbReference type="Gene3D" id="1.10.3470.10">
    <property type="entry name" value="ABC transporter involved in vitamin B12 uptake, BtuC"/>
    <property type="match status" value="1"/>
</dbReference>
<keyword evidence="6 8" id="KW-1133">Transmembrane helix</keyword>
<feature type="transmembrane region" description="Helical" evidence="8">
    <location>
        <begin position="60"/>
        <end position="80"/>
    </location>
</feature>
<evidence type="ECO:0000256" key="7">
    <source>
        <dbReference type="ARBA" id="ARBA00023136"/>
    </source>
</evidence>
<evidence type="ECO:0000256" key="5">
    <source>
        <dbReference type="ARBA" id="ARBA00022692"/>
    </source>
</evidence>
<keyword evidence="5 8" id="KW-0812">Transmembrane</keyword>
<evidence type="ECO:0000313" key="10">
    <source>
        <dbReference type="Proteomes" id="UP000231960"/>
    </source>
</evidence>
<dbReference type="GO" id="GO:0033214">
    <property type="term" value="P:siderophore-iron import into cell"/>
    <property type="evidence" value="ECO:0007669"/>
    <property type="project" value="TreeGrafter"/>
</dbReference>
<evidence type="ECO:0000256" key="4">
    <source>
        <dbReference type="ARBA" id="ARBA00022475"/>
    </source>
</evidence>
<dbReference type="CDD" id="cd06550">
    <property type="entry name" value="TM_ABC_iron-siderophores_like"/>
    <property type="match status" value="1"/>
</dbReference>
<feature type="transmembrane region" description="Helical" evidence="8">
    <location>
        <begin position="92"/>
        <end position="118"/>
    </location>
</feature>
<dbReference type="InterPro" id="IPR037294">
    <property type="entry name" value="ABC_BtuC-like"/>
</dbReference>
<evidence type="ECO:0000256" key="1">
    <source>
        <dbReference type="ARBA" id="ARBA00004651"/>
    </source>
</evidence>
<evidence type="ECO:0000256" key="8">
    <source>
        <dbReference type="SAM" id="Phobius"/>
    </source>
</evidence>
<comment type="caution">
    <text evidence="9">The sequence shown here is derived from an EMBL/GenBank/DDBJ whole genome shotgun (WGS) entry which is preliminary data.</text>
</comment>
<reference evidence="9 10" key="1">
    <citation type="submission" date="2017-06" db="EMBL/GenBank/DDBJ databases">
        <title>Description of Avrilella dinanensis gen. nov. sp. nov.</title>
        <authorList>
            <person name="Leyer C."/>
            <person name="Sassi M."/>
            <person name="Minet J."/>
            <person name="Kayal S."/>
            <person name="Cattoir V."/>
        </authorList>
    </citation>
    <scope>NUCLEOTIDE SEQUENCE [LARGE SCALE GENOMIC DNA]</scope>
    <source>
        <strain evidence="9 10">UR159</strain>
    </source>
</reference>
<gene>
    <name evidence="9" type="ORF">CDL10_11220</name>
</gene>
<keyword evidence="3" id="KW-0813">Transport</keyword>
<organism evidence="9 10">
    <name type="scientific">Avrilella dinanensis</name>
    <dbReference type="NCBI Taxonomy" id="2008672"/>
    <lineage>
        <taxon>Bacteria</taxon>
        <taxon>Pseudomonadati</taxon>
        <taxon>Bacteroidota</taxon>
        <taxon>Flavobacteriia</taxon>
        <taxon>Flavobacteriales</taxon>
        <taxon>Flavobacteriaceae</taxon>
        <taxon>Avrilella</taxon>
    </lineage>
</organism>
<feature type="transmembrane region" description="Helical" evidence="8">
    <location>
        <begin position="314"/>
        <end position="335"/>
    </location>
</feature>
<keyword evidence="7 8" id="KW-0472">Membrane</keyword>
<dbReference type="InterPro" id="IPR000522">
    <property type="entry name" value="ABC_transptr_permease_BtuC"/>
</dbReference>
<feature type="transmembrane region" description="Helical" evidence="8">
    <location>
        <begin position="154"/>
        <end position="178"/>
    </location>
</feature>
<feature type="transmembrane region" description="Helical" evidence="8">
    <location>
        <begin position="7"/>
        <end position="32"/>
    </location>
</feature>
<evidence type="ECO:0000256" key="2">
    <source>
        <dbReference type="ARBA" id="ARBA00007935"/>
    </source>
</evidence>
<dbReference type="AlphaFoldDB" id="A0A2M9R2E2"/>
<evidence type="ECO:0000256" key="3">
    <source>
        <dbReference type="ARBA" id="ARBA00022448"/>
    </source>
</evidence>
<dbReference type="SUPFAM" id="SSF81345">
    <property type="entry name" value="ABC transporter involved in vitamin B12 uptake, BtuC"/>
    <property type="match status" value="1"/>
</dbReference>
<protein>
    <submittedName>
        <fullName evidence="9">Iron ABC transporter</fullName>
    </submittedName>
</protein>
<accession>A0A2M9R2E2</accession>
<dbReference type="EMBL" id="NIPO01000003">
    <property type="protein sequence ID" value="PJR03026.1"/>
    <property type="molecule type" value="Genomic_DNA"/>
</dbReference>
<dbReference type="PANTHER" id="PTHR30472">
    <property type="entry name" value="FERRIC ENTEROBACTIN TRANSPORT SYSTEM PERMEASE PROTEIN"/>
    <property type="match status" value="1"/>
</dbReference>
<dbReference type="GO" id="GO:0022857">
    <property type="term" value="F:transmembrane transporter activity"/>
    <property type="evidence" value="ECO:0007669"/>
    <property type="project" value="InterPro"/>
</dbReference>
<keyword evidence="10" id="KW-1185">Reference proteome</keyword>
<feature type="transmembrane region" description="Helical" evidence="8">
    <location>
        <begin position="247"/>
        <end position="272"/>
    </location>
</feature>
<evidence type="ECO:0000256" key="6">
    <source>
        <dbReference type="ARBA" id="ARBA00022989"/>
    </source>
</evidence>
<feature type="transmembrane region" description="Helical" evidence="8">
    <location>
        <begin position="198"/>
        <end position="220"/>
    </location>
</feature>
<evidence type="ECO:0000313" key="9">
    <source>
        <dbReference type="EMBL" id="PJR03026.1"/>
    </source>
</evidence>
<keyword evidence="4" id="KW-1003">Cell membrane</keyword>
<sequence length="340" mass="36299">MNNSKTYSIFIFLSIVLVAMFFVNLAVGSLAIPVSEVFSVLFKGEAGKPSWEYIVLGFRLPKAIVAILTGISLPIAGMLMQSLFRNPMAEPYVLGLSSGASLGVALVVLGAGLLPLGIQQYATSAYSLVLASVAGSFLVLFAVLLAINKVKSTATLLIIGLMFSSFAGAFVGVLSYFSTAEDLKRFTFWAMGSLSNHSWHDIFILFVATFAGIIICLFLIKSLNTLMLGESYAQTMGVNIRKTRYQIIIATGILTGSITAFVGPIAFIGLAVPHISRIVFKTGNHFVLFFANMIIGAIVLLLSDTLSQIPGSSMVLPINAVTSIIGAPIVISMLLKHKNI</sequence>
<dbReference type="OrthoDB" id="9811721at2"/>
<dbReference type="PANTHER" id="PTHR30472:SF41">
    <property type="entry name" value="TRANSPORT SYSTEM PERMEASE PROTEIN"/>
    <property type="match status" value="1"/>
</dbReference>
<comment type="similarity">
    <text evidence="2">Belongs to the binding-protein-dependent transport system permease family. FecCD subfamily.</text>
</comment>
<proteinExistence type="inferred from homology"/>
<comment type="subcellular location">
    <subcellularLocation>
        <location evidence="1">Cell membrane</location>
        <topology evidence="1">Multi-pass membrane protein</topology>
    </subcellularLocation>
</comment>